<evidence type="ECO:0000256" key="2">
    <source>
        <dbReference type="PROSITE-ProRule" id="PRU00703"/>
    </source>
</evidence>
<dbReference type="SUPFAM" id="SSF46785">
    <property type="entry name" value="Winged helix' DNA-binding domain"/>
    <property type="match status" value="1"/>
</dbReference>
<name>A0A410X2A4_9BACL</name>
<keyword evidence="7" id="KW-1185">Reference proteome</keyword>
<evidence type="ECO:0000259" key="3">
    <source>
        <dbReference type="PROSITE" id="PS51371"/>
    </source>
</evidence>
<dbReference type="PANTHER" id="PTHR43080:SF2">
    <property type="entry name" value="CBS DOMAIN-CONTAINING PROTEIN"/>
    <property type="match status" value="1"/>
</dbReference>
<feature type="domain" description="CBS" evidence="3">
    <location>
        <begin position="136"/>
        <end position="202"/>
    </location>
</feature>
<dbReference type="RefSeq" id="WP_042230609.1">
    <property type="nucleotide sequence ID" value="NZ_CP026520.1"/>
</dbReference>
<gene>
    <name evidence="4" type="ORF">M5X16_17455</name>
    <name evidence="5" type="ORF">PC41400_24930</name>
</gene>
<evidence type="ECO:0000313" key="4">
    <source>
        <dbReference type="EMBL" id="MCY9597551.1"/>
    </source>
</evidence>
<dbReference type="Gene3D" id="3.10.580.10">
    <property type="entry name" value="CBS-domain"/>
    <property type="match status" value="1"/>
</dbReference>
<dbReference type="Proteomes" id="UP001527202">
    <property type="component" value="Unassembled WGS sequence"/>
</dbReference>
<protein>
    <submittedName>
        <fullName evidence="5">CBS domain-containing protein</fullName>
    </submittedName>
    <submittedName>
        <fullName evidence="4">Helix-turn-helix transcriptional regulator</fullName>
    </submittedName>
</protein>
<proteinExistence type="predicted"/>
<dbReference type="InterPro" id="IPR051257">
    <property type="entry name" value="Diverse_CBS-Domain"/>
</dbReference>
<dbReference type="InterPro" id="IPR013196">
    <property type="entry name" value="HTH_11"/>
</dbReference>
<dbReference type="InterPro" id="IPR046342">
    <property type="entry name" value="CBS_dom_sf"/>
</dbReference>
<dbReference type="Proteomes" id="UP000288943">
    <property type="component" value="Chromosome"/>
</dbReference>
<accession>A0A410X2A4</accession>
<dbReference type="CDD" id="cd04617">
    <property type="entry name" value="CBS_pair_CcpN"/>
    <property type="match status" value="1"/>
</dbReference>
<dbReference type="Pfam" id="PF00571">
    <property type="entry name" value="CBS"/>
    <property type="match status" value="2"/>
</dbReference>
<dbReference type="EMBL" id="JAMDMJ010000022">
    <property type="protein sequence ID" value="MCY9597551.1"/>
    <property type="molecule type" value="Genomic_DNA"/>
</dbReference>
<sequence>MEILELIHKQAPITGEQIAEQLGVSRPTIRSDLSLLVMLGHINAKPKVGYFPNQSFREEQAGGLKLKVKQVQSMPVIVRKTATVGDAVVALFVDNVGGLVVADEEGMLLGVISPKDLLKVTLGNPAAASMPVSLVMTRKPQLVTVTPDDDVIEAARKMAENQVDMLPVVVPHENGSDTPSLEVVGRISKTTMTKVLLDAARKW</sequence>
<dbReference type="PROSITE" id="PS51371">
    <property type="entry name" value="CBS"/>
    <property type="match status" value="2"/>
</dbReference>
<dbReference type="KEGG" id="pchi:PC41400_24930"/>
<dbReference type="Gene3D" id="1.10.10.10">
    <property type="entry name" value="Winged helix-like DNA-binding domain superfamily/Winged helix DNA-binding domain"/>
    <property type="match status" value="1"/>
</dbReference>
<feature type="domain" description="CBS" evidence="3">
    <location>
        <begin position="71"/>
        <end position="129"/>
    </location>
</feature>
<evidence type="ECO:0000313" key="6">
    <source>
        <dbReference type="Proteomes" id="UP000288943"/>
    </source>
</evidence>
<dbReference type="InterPro" id="IPR036390">
    <property type="entry name" value="WH_DNA-bd_sf"/>
</dbReference>
<dbReference type="SMART" id="SM00116">
    <property type="entry name" value="CBS"/>
    <property type="match status" value="2"/>
</dbReference>
<dbReference type="InterPro" id="IPR000644">
    <property type="entry name" value="CBS_dom"/>
</dbReference>
<dbReference type="EMBL" id="CP026520">
    <property type="protein sequence ID" value="QAV20748.1"/>
    <property type="molecule type" value="Genomic_DNA"/>
</dbReference>
<evidence type="ECO:0000313" key="5">
    <source>
        <dbReference type="EMBL" id="QAV20748.1"/>
    </source>
</evidence>
<dbReference type="GeneID" id="95378039"/>
<reference evidence="4 7" key="2">
    <citation type="submission" date="2022-05" db="EMBL/GenBank/DDBJ databases">
        <title>Genome Sequencing of Bee-Associated Microbes.</title>
        <authorList>
            <person name="Dunlap C."/>
        </authorList>
    </citation>
    <scope>NUCLEOTIDE SEQUENCE [LARGE SCALE GENOMIC DNA]</scope>
    <source>
        <strain evidence="4 7">NRRL B-23120</strain>
    </source>
</reference>
<evidence type="ECO:0000313" key="7">
    <source>
        <dbReference type="Proteomes" id="UP001527202"/>
    </source>
</evidence>
<dbReference type="PANTHER" id="PTHR43080">
    <property type="entry name" value="CBS DOMAIN-CONTAINING PROTEIN CBSX3, MITOCHONDRIAL"/>
    <property type="match status" value="1"/>
</dbReference>
<keyword evidence="1 2" id="KW-0129">CBS domain</keyword>
<dbReference type="SUPFAM" id="SSF54631">
    <property type="entry name" value="CBS-domain pair"/>
    <property type="match status" value="1"/>
</dbReference>
<dbReference type="AlphaFoldDB" id="A0A410X2A4"/>
<dbReference type="Pfam" id="PF08279">
    <property type="entry name" value="HTH_11"/>
    <property type="match status" value="1"/>
</dbReference>
<dbReference type="InterPro" id="IPR036388">
    <property type="entry name" value="WH-like_DNA-bd_sf"/>
</dbReference>
<reference evidence="5 6" key="1">
    <citation type="submission" date="2018-01" db="EMBL/GenBank/DDBJ databases">
        <title>The whole genome sequencing and assembly of Paenibacillus chitinolyticus KCCM 41400 strain.</title>
        <authorList>
            <person name="Kim J.-Y."/>
            <person name="Park M.-K."/>
            <person name="Lee Y.-J."/>
            <person name="Yi H."/>
            <person name="Bahn Y.-S."/>
            <person name="Kim J.F."/>
            <person name="Lee D.-W."/>
        </authorList>
    </citation>
    <scope>NUCLEOTIDE SEQUENCE [LARGE SCALE GENOMIC DNA]</scope>
    <source>
        <strain evidence="5 6">KCCM 41400</strain>
    </source>
</reference>
<evidence type="ECO:0000256" key="1">
    <source>
        <dbReference type="ARBA" id="ARBA00023122"/>
    </source>
</evidence>
<organism evidence="5 6">
    <name type="scientific">Paenibacillus chitinolyticus</name>
    <dbReference type="NCBI Taxonomy" id="79263"/>
    <lineage>
        <taxon>Bacteria</taxon>
        <taxon>Bacillati</taxon>
        <taxon>Bacillota</taxon>
        <taxon>Bacilli</taxon>
        <taxon>Bacillales</taxon>
        <taxon>Paenibacillaceae</taxon>
        <taxon>Paenibacillus</taxon>
    </lineage>
</organism>